<dbReference type="InterPro" id="IPR029058">
    <property type="entry name" value="AB_hydrolase_fold"/>
</dbReference>
<dbReference type="SUPFAM" id="SSF53474">
    <property type="entry name" value="alpha/beta-Hydrolases"/>
    <property type="match status" value="1"/>
</dbReference>
<organism evidence="2 3">
    <name type="scientific">Sinosporangium album</name>
    <dbReference type="NCBI Taxonomy" id="504805"/>
    <lineage>
        <taxon>Bacteria</taxon>
        <taxon>Bacillati</taxon>
        <taxon>Actinomycetota</taxon>
        <taxon>Actinomycetes</taxon>
        <taxon>Streptosporangiales</taxon>
        <taxon>Streptosporangiaceae</taxon>
        <taxon>Sinosporangium</taxon>
    </lineage>
</organism>
<dbReference type="InterPro" id="IPR000073">
    <property type="entry name" value="AB_hydrolase_1"/>
</dbReference>
<evidence type="ECO:0000313" key="3">
    <source>
        <dbReference type="Proteomes" id="UP000198923"/>
    </source>
</evidence>
<dbReference type="AlphaFoldDB" id="A0A1G7UY78"/>
<accession>A0A1G7UY78</accession>
<dbReference type="PANTHER" id="PTHR37017">
    <property type="entry name" value="AB HYDROLASE-1 DOMAIN-CONTAINING PROTEIN-RELATED"/>
    <property type="match status" value="1"/>
</dbReference>
<dbReference type="STRING" id="504805.SAMN05421505_10527"/>
<sequence length="235" mass="25941">MTADGIVLVHGAMYGSSCWDPVLPHLGLPAVAVDLPGRVGARLNRLVSLEGWAATVADAVRREGYRRAMVVAHSLGGLSVLDIAARVPGRVRDLVMVAGVVPREGQTYWDTLPRPVNRLRGLVRAGRKEIVLPRGLARFLLVHDLERATRRTILAGLVPERYSLLSTPVRHRFTQGVRLAYVHTTKDRIVPMRAQRRYVARLGDTVTRAFLNSGHSVFAARPRELADVLNRLAFA</sequence>
<dbReference type="PANTHER" id="PTHR37017:SF11">
    <property type="entry name" value="ESTERASE_LIPASE_THIOESTERASE DOMAIN-CONTAINING PROTEIN"/>
    <property type="match status" value="1"/>
</dbReference>
<evidence type="ECO:0000313" key="2">
    <source>
        <dbReference type="EMBL" id="SDG52467.1"/>
    </source>
</evidence>
<dbReference type="Proteomes" id="UP000198923">
    <property type="component" value="Unassembled WGS sequence"/>
</dbReference>
<dbReference type="InterPro" id="IPR052897">
    <property type="entry name" value="Sec-Metab_Biosynth_Hydrolase"/>
</dbReference>
<keyword evidence="3" id="KW-1185">Reference proteome</keyword>
<dbReference type="RefSeq" id="WP_093169341.1">
    <property type="nucleotide sequence ID" value="NZ_FNCN01000005.1"/>
</dbReference>
<dbReference type="Pfam" id="PF12697">
    <property type="entry name" value="Abhydrolase_6"/>
    <property type="match status" value="1"/>
</dbReference>
<evidence type="ECO:0000259" key="1">
    <source>
        <dbReference type="Pfam" id="PF12697"/>
    </source>
</evidence>
<name>A0A1G7UY78_9ACTN</name>
<dbReference type="GO" id="GO:0003824">
    <property type="term" value="F:catalytic activity"/>
    <property type="evidence" value="ECO:0007669"/>
    <property type="project" value="UniProtKB-ARBA"/>
</dbReference>
<gene>
    <name evidence="2" type="ORF">SAMN05421505_10527</name>
</gene>
<dbReference type="Gene3D" id="3.40.50.1820">
    <property type="entry name" value="alpha/beta hydrolase"/>
    <property type="match status" value="1"/>
</dbReference>
<feature type="domain" description="AB hydrolase-1" evidence="1">
    <location>
        <begin position="6"/>
        <end position="228"/>
    </location>
</feature>
<proteinExistence type="predicted"/>
<dbReference type="OrthoDB" id="3827413at2"/>
<protein>
    <submittedName>
        <fullName evidence="2">Pimeloyl-ACP methyl ester carboxylesterase</fullName>
    </submittedName>
</protein>
<reference evidence="2 3" key="1">
    <citation type="submission" date="2016-10" db="EMBL/GenBank/DDBJ databases">
        <authorList>
            <person name="de Groot N.N."/>
        </authorList>
    </citation>
    <scope>NUCLEOTIDE SEQUENCE [LARGE SCALE GENOMIC DNA]</scope>
    <source>
        <strain evidence="2 3">CPCC 201354</strain>
    </source>
</reference>
<dbReference type="EMBL" id="FNCN01000005">
    <property type="protein sequence ID" value="SDG52467.1"/>
    <property type="molecule type" value="Genomic_DNA"/>
</dbReference>